<dbReference type="OrthoDB" id="5104027at2759"/>
<dbReference type="RefSeq" id="XP_006695550.1">
    <property type="nucleotide sequence ID" value="XM_006695487.1"/>
</dbReference>
<evidence type="ECO:0000256" key="1">
    <source>
        <dbReference type="SAM" id="MobiDB-lite"/>
    </source>
</evidence>
<feature type="chain" id="PRO_5003409490" evidence="2">
    <location>
        <begin position="28"/>
        <end position="155"/>
    </location>
</feature>
<keyword evidence="4" id="KW-1185">Reference proteome</keyword>
<proteinExistence type="predicted"/>
<keyword evidence="2" id="KW-0732">Signal</keyword>
<dbReference type="KEGG" id="cthr:CTHT_0052100"/>
<dbReference type="EMBL" id="GL988045">
    <property type="protein sequence ID" value="EGS18605.1"/>
    <property type="molecule type" value="Genomic_DNA"/>
</dbReference>
<organism evidence="4">
    <name type="scientific">Chaetomium thermophilum (strain DSM 1495 / CBS 144.50 / IMI 039719)</name>
    <name type="common">Thermochaetoides thermophila</name>
    <dbReference type="NCBI Taxonomy" id="759272"/>
    <lineage>
        <taxon>Eukaryota</taxon>
        <taxon>Fungi</taxon>
        <taxon>Dikarya</taxon>
        <taxon>Ascomycota</taxon>
        <taxon>Pezizomycotina</taxon>
        <taxon>Sordariomycetes</taxon>
        <taxon>Sordariomycetidae</taxon>
        <taxon>Sordariales</taxon>
        <taxon>Chaetomiaceae</taxon>
        <taxon>Thermochaetoides</taxon>
    </lineage>
</organism>
<accession>G0SDK4</accession>
<reference evidence="3 4" key="1">
    <citation type="journal article" date="2011" name="Cell">
        <title>Insight into structure and assembly of the nuclear pore complex by utilizing the genome of a eukaryotic thermophile.</title>
        <authorList>
            <person name="Amlacher S."/>
            <person name="Sarges P."/>
            <person name="Flemming D."/>
            <person name="van Noort V."/>
            <person name="Kunze R."/>
            <person name="Devos D.P."/>
            <person name="Arumugam M."/>
            <person name="Bork P."/>
            <person name="Hurt E."/>
        </authorList>
    </citation>
    <scope>NUCLEOTIDE SEQUENCE [LARGE SCALE GENOMIC DNA]</scope>
    <source>
        <strain evidence="4">DSM 1495 / CBS 144.50 / IMI 039719</strain>
    </source>
</reference>
<dbReference type="AlphaFoldDB" id="G0SDK4"/>
<dbReference type="eggNOG" id="ENOG502RMVG">
    <property type="taxonomic scope" value="Eukaryota"/>
</dbReference>
<feature type="signal peptide" evidence="2">
    <location>
        <begin position="1"/>
        <end position="27"/>
    </location>
</feature>
<sequence length="155" mass="17524">MTLSSLTGKKLLAALLTICLFQTVTQAAQFTNSFDNVRSGSSLLLTWEGVKREHYPLYITAQVIQERESEDGRIRADAWRMNITAGMTESSYEWTSVPYPLRWIPSGLYQLELWSMRWTEEDQLPPLLAQSSVFRISEPETGNGQSTGQSSVKTI</sequence>
<dbReference type="OMA" id="AWRMNIT"/>
<dbReference type="GeneID" id="18259248"/>
<dbReference type="HOGENOM" id="CLU_1695274_0_0_1"/>
<evidence type="ECO:0000313" key="4">
    <source>
        <dbReference type="Proteomes" id="UP000008066"/>
    </source>
</evidence>
<feature type="region of interest" description="Disordered" evidence="1">
    <location>
        <begin position="136"/>
        <end position="155"/>
    </location>
</feature>
<evidence type="ECO:0000256" key="2">
    <source>
        <dbReference type="SAM" id="SignalP"/>
    </source>
</evidence>
<protein>
    <submittedName>
        <fullName evidence="3">Uncharacterized protein</fullName>
    </submittedName>
</protein>
<name>G0SDK4_CHATD</name>
<dbReference type="Proteomes" id="UP000008066">
    <property type="component" value="Unassembled WGS sequence"/>
</dbReference>
<evidence type="ECO:0000313" key="3">
    <source>
        <dbReference type="EMBL" id="EGS18605.1"/>
    </source>
</evidence>
<gene>
    <name evidence="3" type="ORF">CTHT_0052100</name>
</gene>